<keyword evidence="4 6" id="KW-1133">Transmembrane helix</keyword>
<evidence type="ECO:0000313" key="8">
    <source>
        <dbReference type="EMBL" id="QBE50423.1"/>
    </source>
</evidence>
<reference evidence="8 9" key="1">
    <citation type="submission" date="2019-02" db="EMBL/GenBank/DDBJ databases">
        <authorList>
            <person name="Sun L."/>
            <person name="Pan D."/>
            <person name="Wu X."/>
        </authorList>
    </citation>
    <scope>NUCLEOTIDE SEQUENCE [LARGE SCALE GENOMIC DNA]</scope>
    <source>
        <strain evidence="8 9">JW-1</strain>
    </source>
</reference>
<dbReference type="SUPFAM" id="SSF56281">
    <property type="entry name" value="Metallo-hydrolase/oxidoreductase"/>
    <property type="match status" value="1"/>
</dbReference>
<dbReference type="PANTHER" id="PTHR30619">
    <property type="entry name" value="DNA INTERNALIZATION/COMPETENCE PROTEIN COMEC/REC2"/>
    <property type="match status" value="1"/>
</dbReference>
<dbReference type="EMBL" id="CP035806">
    <property type="protein sequence ID" value="QBE50423.1"/>
    <property type="molecule type" value="Genomic_DNA"/>
</dbReference>
<feature type="transmembrane region" description="Helical" evidence="6">
    <location>
        <begin position="381"/>
        <end position="403"/>
    </location>
</feature>
<dbReference type="InterPro" id="IPR036866">
    <property type="entry name" value="RibonucZ/Hydroxyglut_hydro"/>
</dbReference>
<dbReference type="InterPro" id="IPR052159">
    <property type="entry name" value="Competence_DNA_uptake"/>
</dbReference>
<evidence type="ECO:0000256" key="2">
    <source>
        <dbReference type="ARBA" id="ARBA00022475"/>
    </source>
</evidence>
<dbReference type="Proteomes" id="UP000289260">
    <property type="component" value="Chromosome"/>
</dbReference>
<keyword evidence="3 6" id="KW-0812">Transmembrane</keyword>
<dbReference type="KEGG" id="ltr:EVS81_15670"/>
<dbReference type="CDD" id="cd07731">
    <property type="entry name" value="ComA-like_MBL-fold"/>
    <property type="match status" value="1"/>
</dbReference>
<evidence type="ECO:0000313" key="9">
    <source>
        <dbReference type="Proteomes" id="UP000289260"/>
    </source>
</evidence>
<evidence type="ECO:0000256" key="1">
    <source>
        <dbReference type="ARBA" id="ARBA00004651"/>
    </source>
</evidence>
<evidence type="ECO:0000256" key="5">
    <source>
        <dbReference type="ARBA" id="ARBA00023136"/>
    </source>
</evidence>
<feature type="transmembrane region" description="Helical" evidence="6">
    <location>
        <begin position="146"/>
        <end position="166"/>
    </location>
</feature>
<feature type="transmembrane region" description="Helical" evidence="6">
    <location>
        <begin position="339"/>
        <end position="360"/>
    </location>
</feature>
<keyword evidence="5 6" id="KW-0472">Membrane</keyword>
<organism evidence="8 9">
    <name type="scientific">Leucobacter triazinivorans</name>
    <dbReference type="NCBI Taxonomy" id="1784719"/>
    <lineage>
        <taxon>Bacteria</taxon>
        <taxon>Bacillati</taxon>
        <taxon>Actinomycetota</taxon>
        <taxon>Actinomycetes</taxon>
        <taxon>Micrococcales</taxon>
        <taxon>Microbacteriaceae</taxon>
        <taxon>Leucobacter</taxon>
    </lineage>
</organism>
<dbReference type="InterPro" id="IPR004477">
    <property type="entry name" value="ComEC_N"/>
</dbReference>
<dbReference type="PANTHER" id="PTHR30619:SF1">
    <property type="entry name" value="RECOMBINATION PROTEIN 2"/>
    <property type="match status" value="1"/>
</dbReference>
<feature type="domain" description="Metallo-beta-lactamase" evidence="7">
    <location>
        <begin position="429"/>
        <end position="627"/>
    </location>
</feature>
<evidence type="ECO:0000256" key="6">
    <source>
        <dbReference type="SAM" id="Phobius"/>
    </source>
</evidence>
<feature type="transmembrane region" description="Helical" evidence="6">
    <location>
        <begin position="242"/>
        <end position="264"/>
    </location>
</feature>
<sequence>MQGASAAAASGVDSEPWAPGTRLSVSGRLVPLEPGSAAYGLRVETATALASGARRAGASAAFEYAGRVAGGLRTELREAAAAVPGAALVPGFAVGDTALVDEALERRMQQSSLTHLVAVSGANCALVTGAVVRCAGLLGVGRRSRIALAGAALGGFVIVVGPDASVQRAALMAAVVLVSGFGGKRARALPALGTAIVVLLIGDPWQALRPGFALSVAATAGILLIVPVLEQGMSRLLPAPRWLLLPVAVALAAQLACGPLLLLLQPGIPAAGVLANVLAAPAAPLGTGLGLLALLLLPVSETLGGAATVLASFPARWVAATAEVVSELPFARWPWPEGWPGALLLAAVEVAAIVACSLASRRIALPSDRGSGRAPWRARRALSTGGRLVIAVLLSAAAGAFAGPTVVAPLIGRAGIPADWSAVACDVGQGDALLLRDPGHPHGVMLVDTGDDAELLGACLDRFGVRRVSLLVLTHDDRDHVGALDAVVDRADAALVAPDSREDGAHRPVISDLDAAGIPYRVGEAGATGIVGGLRWEVLAPPVGSAPGDTNAASVVLRVQAGALSVLLLADTGEEQQRALLSAGADVGADIAKVAHHGSRDQDPLLSAAIGSELALVSVGAGNGYGHPTAEALEAFEAAGSRVLRTDLHGSIAVGGAPGALRVWLERGEANASQ</sequence>
<evidence type="ECO:0000256" key="3">
    <source>
        <dbReference type="ARBA" id="ARBA00022692"/>
    </source>
</evidence>
<comment type="subcellular location">
    <subcellularLocation>
        <location evidence="1">Cell membrane</location>
        <topology evidence="1">Multi-pass membrane protein</topology>
    </subcellularLocation>
</comment>
<dbReference type="Pfam" id="PF03772">
    <property type="entry name" value="Competence"/>
    <property type="match status" value="1"/>
</dbReference>
<name>A0A4P6KJ65_9MICO</name>
<keyword evidence="2" id="KW-1003">Cell membrane</keyword>
<dbReference type="OrthoDB" id="7177610at2"/>
<evidence type="ECO:0000256" key="4">
    <source>
        <dbReference type="ARBA" id="ARBA00022989"/>
    </source>
</evidence>
<protein>
    <submittedName>
        <fullName evidence="8">ComEC/Rec2 family competence protein</fullName>
    </submittedName>
</protein>
<feature type="transmembrane region" description="Helical" evidence="6">
    <location>
        <begin position="270"/>
        <end position="296"/>
    </location>
</feature>
<gene>
    <name evidence="8" type="ORF">EVS81_15670</name>
</gene>
<accession>A0A4P6KJ65</accession>
<proteinExistence type="predicted"/>
<dbReference type="GO" id="GO:0005886">
    <property type="term" value="C:plasma membrane"/>
    <property type="evidence" value="ECO:0007669"/>
    <property type="project" value="UniProtKB-SubCell"/>
</dbReference>
<dbReference type="SMART" id="SM00849">
    <property type="entry name" value="Lactamase_B"/>
    <property type="match status" value="1"/>
</dbReference>
<dbReference type="AlphaFoldDB" id="A0A4P6KJ65"/>
<dbReference type="InterPro" id="IPR035681">
    <property type="entry name" value="ComA-like_MBL"/>
</dbReference>
<evidence type="ECO:0000259" key="7">
    <source>
        <dbReference type="SMART" id="SM00849"/>
    </source>
</evidence>
<feature type="transmembrane region" description="Helical" evidence="6">
    <location>
        <begin position="116"/>
        <end position="140"/>
    </location>
</feature>
<dbReference type="InterPro" id="IPR001279">
    <property type="entry name" value="Metallo-B-lactamas"/>
</dbReference>
<dbReference type="NCBIfam" id="TIGR00360">
    <property type="entry name" value="ComEC_N-term"/>
    <property type="match status" value="1"/>
</dbReference>
<feature type="transmembrane region" description="Helical" evidence="6">
    <location>
        <begin position="187"/>
        <end position="205"/>
    </location>
</feature>
<dbReference type="Pfam" id="PF00753">
    <property type="entry name" value="Lactamase_B"/>
    <property type="match status" value="1"/>
</dbReference>
<keyword evidence="9" id="KW-1185">Reference proteome</keyword>
<dbReference type="Gene3D" id="3.60.15.10">
    <property type="entry name" value="Ribonuclease Z/Hydroxyacylglutathione hydrolase-like"/>
    <property type="match status" value="1"/>
</dbReference>
<feature type="transmembrane region" description="Helical" evidence="6">
    <location>
        <begin position="211"/>
        <end position="230"/>
    </location>
</feature>